<reference evidence="2" key="1">
    <citation type="journal article" date="2019" name="Int. J. Syst. Evol. Microbiol.">
        <title>The Global Catalogue of Microorganisms (GCM) 10K type strain sequencing project: providing services to taxonomists for standard genome sequencing and annotation.</title>
        <authorList>
            <consortium name="The Broad Institute Genomics Platform"/>
            <consortium name="The Broad Institute Genome Sequencing Center for Infectious Disease"/>
            <person name="Wu L."/>
            <person name="Ma J."/>
        </authorList>
    </citation>
    <scope>NUCLEOTIDE SEQUENCE [LARGE SCALE GENOMIC DNA]</scope>
    <source>
        <strain evidence="2">NBRC 106396</strain>
    </source>
</reference>
<protein>
    <submittedName>
        <fullName evidence="1">Class I SAM-dependent methyltransferase</fullName>
        <ecNumber evidence="1">2.1.1.-</ecNumber>
    </submittedName>
</protein>
<dbReference type="EMBL" id="JBHTCP010000004">
    <property type="protein sequence ID" value="MFC7370664.1"/>
    <property type="molecule type" value="Genomic_DNA"/>
</dbReference>
<dbReference type="EC" id="2.1.1.-" evidence="1"/>
<evidence type="ECO:0000313" key="1">
    <source>
        <dbReference type="EMBL" id="MFC7370664.1"/>
    </source>
</evidence>
<dbReference type="Gene3D" id="3.40.50.150">
    <property type="entry name" value="Vaccinia Virus protein VP39"/>
    <property type="match status" value="1"/>
</dbReference>
<accession>A0ABW2NMY1</accession>
<organism evidence="1 2">
    <name type="scientific">Fictibacillus iocasae</name>
    <dbReference type="NCBI Taxonomy" id="2715437"/>
    <lineage>
        <taxon>Bacteria</taxon>
        <taxon>Bacillati</taxon>
        <taxon>Bacillota</taxon>
        <taxon>Bacilli</taxon>
        <taxon>Bacillales</taxon>
        <taxon>Fictibacillaceae</taxon>
        <taxon>Fictibacillus</taxon>
    </lineage>
</organism>
<dbReference type="InterPro" id="IPR007536">
    <property type="entry name" value="16SrRNA_methylTrfase_J"/>
</dbReference>
<dbReference type="GO" id="GO:0008168">
    <property type="term" value="F:methyltransferase activity"/>
    <property type="evidence" value="ECO:0007669"/>
    <property type="project" value="UniProtKB-KW"/>
</dbReference>
<dbReference type="PANTHER" id="PTHR36112:SF1">
    <property type="entry name" value="RIBOSOMAL RNA SMALL SUBUNIT METHYLTRANSFERASE J"/>
    <property type="match status" value="1"/>
</dbReference>
<dbReference type="GO" id="GO:0032259">
    <property type="term" value="P:methylation"/>
    <property type="evidence" value="ECO:0007669"/>
    <property type="project" value="UniProtKB-KW"/>
</dbReference>
<keyword evidence="1" id="KW-0808">Transferase</keyword>
<dbReference type="PANTHER" id="PTHR36112">
    <property type="entry name" value="RIBOSOMAL RNA SMALL SUBUNIT METHYLTRANSFERASE J"/>
    <property type="match status" value="1"/>
</dbReference>
<dbReference type="InterPro" id="IPR029063">
    <property type="entry name" value="SAM-dependent_MTases_sf"/>
</dbReference>
<evidence type="ECO:0000313" key="2">
    <source>
        <dbReference type="Proteomes" id="UP001596549"/>
    </source>
</evidence>
<dbReference type="SUPFAM" id="SSF53335">
    <property type="entry name" value="S-adenosyl-L-methionine-dependent methyltransferases"/>
    <property type="match status" value="1"/>
</dbReference>
<sequence length="261" mass="28921">MIVTTAGKFNAGLIEKARSAAAAIQARFVNRGRDSIQTLKEQHNDDVVMIGKNKTVYHALHSDEPFFFHPNSSMFRAKQWLRGEGDPLIKAAKIQPGSSFLDCTLGLGSDSTMASLAAGPAGKVIGIEESEAVRMIVTSGLSIWETGIKEMDDAMRRVRVLSGNHLEILRSLPNESYDIVYFDPMFESTIHESAGLSGLKTVASYSCLTKEAIEEACRVAKKRVVLKENRVSPLFKEHHFNVIPRSSKFWYGTIEKEQSDV</sequence>
<dbReference type="Proteomes" id="UP001596549">
    <property type="component" value="Unassembled WGS sequence"/>
</dbReference>
<gene>
    <name evidence="1" type="ORF">ACFQPF_03130</name>
</gene>
<keyword evidence="1" id="KW-0489">Methyltransferase</keyword>
<comment type="caution">
    <text evidence="1">The sequence shown here is derived from an EMBL/GenBank/DDBJ whole genome shotgun (WGS) entry which is preliminary data.</text>
</comment>
<keyword evidence="2" id="KW-1185">Reference proteome</keyword>
<proteinExistence type="predicted"/>
<dbReference type="Pfam" id="PF04445">
    <property type="entry name" value="SAM_MT"/>
    <property type="match status" value="1"/>
</dbReference>
<name>A0ABW2NMY1_9BACL</name>
<dbReference type="RefSeq" id="WP_379746380.1">
    <property type="nucleotide sequence ID" value="NZ_JBHTCP010000004.1"/>
</dbReference>